<gene>
    <name evidence="5" type="ORF">LTR84_011753</name>
</gene>
<protein>
    <recommendedName>
        <fullName evidence="4">RRM domain-containing protein</fullName>
    </recommendedName>
</protein>
<dbReference type="PROSITE" id="PS50102">
    <property type="entry name" value="RRM"/>
    <property type="match status" value="2"/>
</dbReference>
<dbReference type="PANTHER" id="PTHR23236">
    <property type="entry name" value="EUKARYOTIC TRANSLATION INITIATION FACTOR 4B/4H"/>
    <property type="match status" value="1"/>
</dbReference>
<evidence type="ECO:0000313" key="6">
    <source>
        <dbReference type="Proteomes" id="UP001358417"/>
    </source>
</evidence>
<reference evidence="5 6" key="1">
    <citation type="submission" date="2023-08" db="EMBL/GenBank/DDBJ databases">
        <title>Black Yeasts Isolated from many extreme environments.</title>
        <authorList>
            <person name="Coleine C."/>
            <person name="Stajich J.E."/>
            <person name="Selbmann L."/>
        </authorList>
    </citation>
    <scope>NUCLEOTIDE SEQUENCE [LARGE SCALE GENOMIC DNA]</scope>
    <source>
        <strain evidence="5 6">CCFEE 5792</strain>
    </source>
</reference>
<evidence type="ECO:0000256" key="1">
    <source>
        <dbReference type="ARBA" id="ARBA00022884"/>
    </source>
</evidence>
<dbReference type="InterPro" id="IPR035979">
    <property type="entry name" value="RBD_domain_sf"/>
</dbReference>
<feature type="compositionally biased region" description="Basic residues" evidence="3">
    <location>
        <begin position="37"/>
        <end position="46"/>
    </location>
</feature>
<dbReference type="InterPro" id="IPR000504">
    <property type="entry name" value="RRM_dom"/>
</dbReference>
<sequence length="366" mass="40499">MSVTEPASGQEPKSRKRNLEAAEIEIDVDAPEPPSKKSLRKAKKSSAGKTSDETPSNNKPLATPPKDSKDAKTDNKRSDYGIWIGNLSFGTTKDDLMKFFTSESTNTISQNQVTRIHLPLGQPKFGKPANKGFAYVDFIDASTLKSALEFSEALLGGRRVLIKDARNFEGRPEPKKDEKVLQGKAPSKRVFIGNLDFDTTAEDLEAHFGRCGTILNTHIATFEDSGKCKGFAWIEFEQLSSAETAMRGWMEARGAESAQTRKQGNGQRRIWLHSLKGRKLRMEFAEDKATRYQKRFGKGSASAAEGGDAATQEQEAPIEEVDEKPRRTTTKKPQKQNSYGTKYADETVQRLTGAIVEGKGQKVVFD</sequence>
<dbReference type="GeneID" id="89979903"/>
<keyword evidence="1 2" id="KW-0694">RNA-binding</keyword>
<name>A0AAV9NHY1_9EURO</name>
<feature type="domain" description="RRM" evidence="4">
    <location>
        <begin position="188"/>
        <end position="287"/>
    </location>
</feature>
<evidence type="ECO:0000256" key="3">
    <source>
        <dbReference type="SAM" id="MobiDB-lite"/>
    </source>
</evidence>
<feature type="region of interest" description="Disordered" evidence="3">
    <location>
        <begin position="296"/>
        <end position="347"/>
    </location>
</feature>
<dbReference type="GO" id="GO:0005730">
    <property type="term" value="C:nucleolus"/>
    <property type="evidence" value="ECO:0007669"/>
    <property type="project" value="TreeGrafter"/>
</dbReference>
<dbReference type="SUPFAM" id="SSF54928">
    <property type="entry name" value="RNA-binding domain, RBD"/>
    <property type="match status" value="1"/>
</dbReference>
<feature type="compositionally biased region" description="Basic and acidic residues" evidence="3">
    <location>
        <begin position="66"/>
        <end position="77"/>
    </location>
</feature>
<feature type="region of interest" description="Disordered" evidence="3">
    <location>
        <begin position="1"/>
        <end position="77"/>
    </location>
</feature>
<feature type="domain" description="RRM" evidence="4">
    <location>
        <begin position="80"/>
        <end position="167"/>
    </location>
</feature>
<dbReference type="RefSeq" id="XP_064708870.1">
    <property type="nucleotide sequence ID" value="XM_064855281.1"/>
</dbReference>
<proteinExistence type="predicted"/>
<dbReference type="Proteomes" id="UP001358417">
    <property type="component" value="Unassembled WGS sequence"/>
</dbReference>
<evidence type="ECO:0000256" key="2">
    <source>
        <dbReference type="PROSITE-ProRule" id="PRU00176"/>
    </source>
</evidence>
<accession>A0AAV9NHY1</accession>
<dbReference type="PANTHER" id="PTHR23236:SF95">
    <property type="entry name" value="NUCLEOLAR PROTEIN 13"/>
    <property type="match status" value="1"/>
</dbReference>
<dbReference type="GO" id="GO:0003723">
    <property type="term" value="F:RNA binding"/>
    <property type="evidence" value="ECO:0007669"/>
    <property type="project" value="UniProtKB-UniRule"/>
</dbReference>
<evidence type="ECO:0000259" key="4">
    <source>
        <dbReference type="PROSITE" id="PS50102"/>
    </source>
</evidence>
<organism evidence="5 6">
    <name type="scientific">Exophiala bonariae</name>
    <dbReference type="NCBI Taxonomy" id="1690606"/>
    <lineage>
        <taxon>Eukaryota</taxon>
        <taxon>Fungi</taxon>
        <taxon>Dikarya</taxon>
        <taxon>Ascomycota</taxon>
        <taxon>Pezizomycotina</taxon>
        <taxon>Eurotiomycetes</taxon>
        <taxon>Chaetothyriomycetidae</taxon>
        <taxon>Chaetothyriales</taxon>
        <taxon>Herpotrichiellaceae</taxon>
        <taxon>Exophiala</taxon>
    </lineage>
</organism>
<dbReference type="Gene3D" id="3.30.70.330">
    <property type="match status" value="2"/>
</dbReference>
<evidence type="ECO:0000313" key="5">
    <source>
        <dbReference type="EMBL" id="KAK5057752.1"/>
    </source>
</evidence>
<feature type="compositionally biased region" description="Low complexity" evidence="3">
    <location>
        <begin position="298"/>
        <end position="310"/>
    </location>
</feature>
<dbReference type="AlphaFoldDB" id="A0AAV9NHY1"/>
<dbReference type="Pfam" id="PF00076">
    <property type="entry name" value="RRM_1"/>
    <property type="match status" value="1"/>
</dbReference>
<dbReference type="EMBL" id="JAVRRD010000006">
    <property type="protein sequence ID" value="KAK5057752.1"/>
    <property type="molecule type" value="Genomic_DNA"/>
</dbReference>
<dbReference type="InterPro" id="IPR012677">
    <property type="entry name" value="Nucleotide-bd_a/b_plait_sf"/>
</dbReference>
<dbReference type="SMART" id="SM00360">
    <property type="entry name" value="RRM"/>
    <property type="match status" value="2"/>
</dbReference>
<keyword evidence="6" id="KW-1185">Reference proteome</keyword>
<comment type="caution">
    <text evidence="5">The sequence shown here is derived from an EMBL/GenBank/DDBJ whole genome shotgun (WGS) entry which is preliminary data.</text>
</comment>